<feature type="compositionally biased region" description="Low complexity" evidence="1">
    <location>
        <begin position="200"/>
        <end position="219"/>
    </location>
</feature>
<dbReference type="Pfam" id="PF03743">
    <property type="entry name" value="TrbI"/>
    <property type="match status" value="1"/>
</dbReference>
<evidence type="ECO:0000313" key="3">
    <source>
        <dbReference type="EMBL" id="PEH40432.1"/>
    </source>
</evidence>
<sequence length="454" mass="47582">MKLLDNVIRSWKLADAEKRKRMMVGAASIGIVAGFFLMSKASHKPPPSQDTTLDTTVVEPPKRNVDLETLNATLTSVQRQLQDTTVHLNNVDQQVQQTQSNLMNRINDVASGKMTDKNLEQHINDTITKEVATEVAKQHPMGQPGLVSVPGMPGTNLNAASTDPSYPTLPLGPSGTDVSKPTGDLPSKPTLQLSDDDAAGADLASGASDASGSGAIGSATPVHLSPNASDADRATAAVSGHKQETWLPAGALFSGVLINGLDAPTSQASQRQPTPVLIRVKKDAILPNYYSADIKECFVLASGYGSMSSERAYMRTERLSCIRNDGGVIETALDGYITGEDGKVGMRGKLVSKEGAVIARTLAAGFIGAFGQGLSTGLSGASQYGGLSLTTGQTMPMSTVIRDAAGAGIGNAFDRVAEFYLDIAKEMVPVVEVDAGREADIILVHGVSLKLSQH</sequence>
<dbReference type="EMBL" id="PDDY01000003">
    <property type="protein sequence ID" value="PEH40432.1"/>
    <property type="molecule type" value="Genomic_DNA"/>
</dbReference>
<dbReference type="AlphaFoldDB" id="A0A2A7SAC6"/>
<feature type="region of interest" description="Disordered" evidence="1">
    <location>
        <begin position="141"/>
        <end position="234"/>
    </location>
</feature>
<feature type="transmembrane region" description="Helical" evidence="2">
    <location>
        <begin position="21"/>
        <end position="39"/>
    </location>
</feature>
<dbReference type="RefSeq" id="WP_098153361.1">
    <property type="nucleotide sequence ID" value="NZ_PDDY01000003.1"/>
</dbReference>
<feature type="compositionally biased region" description="Polar residues" evidence="1">
    <location>
        <begin position="155"/>
        <end position="165"/>
    </location>
</feature>
<reference evidence="4" key="1">
    <citation type="submission" date="2017-09" db="EMBL/GenBank/DDBJ databases">
        <title>FDA dAtabase for Regulatory Grade micrObial Sequences (FDA-ARGOS): Supporting development and validation of Infectious Disease Dx tests.</title>
        <authorList>
            <person name="Minogue T."/>
            <person name="Wolcott M."/>
            <person name="Wasieloski L."/>
            <person name="Aguilar W."/>
            <person name="Moore D."/>
            <person name="Tallon L."/>
            <person name="Sadzewicz L."/>
            <person name="Ott S."/>
            <person name="Zhao X."/>
            <person name="Nagaraj S."/>
            <person name="Vavikolanu K."/>
            <person name="Aluvathingal J."/>
            <person name="Nadendla S."/>
            <person name="Sichtig H."/>
        </authorList>
    </citation>
    <scope>NUCLEOTIDE SEQUENCE [LARGE SCALE GENOMIC DNA]</scope>
    <source>
        <strain evidence="4">FDAARGOS_390</strain>
    </source>
</reference>
<name>A0A2A7SAC6_BURGA</name>
<evidence type="ECO:0000313" key="4">
    <source>
        <dbReference type="Proteomes" id="UP000220629"/>
    </source>
</evidence>
<keyword evidence="2" id="KW-0472">Membrane</keyword>
<keyword evidence="2" id="KW-1133">Transmembrane helix</keyword>
<accession>A0A2A7SAC6</accession>
<dbReference type="Proteomes" id="UP000220629">
    <property type="component" value="Unassembled WGS sequence"/>
</dbReference>
<evidence type="ECO:0000256" key="1">
    <source>
        <dbReference type="SAM" id="MobiDB-lite"/>
    </source>
</evidence>
<protein>
    <submittedName>
        <fullName evidence="3">Conjugal transfer protein TraB</fullName>
    </submittedName>
</protein>
<dbReference type="InterPro" id="IPR005498">
    <property type="entry name" value="T4SS_VirB10/TraB/TrbI"/>
</dbReference>
<comment type="caution">
    <text evidence="3">The sequence shown here is derived from an EMBL/GenBank/DDBJ whole genome shotgun (WGS) entry which is preliminary data.</text>
</comment>
<gene>
    <name evidence="3" type="ORF">CRM94_17070</name>
</gene>
<dbReference type="CDD" id="cd16430">
    <property type="entry name" value="TraB"/>
    <property type="match status" value="1"/>
</dbReference>
<proteinExistence type="predicted"/>
<keyword evidence="2" id="KW-0812">Transmembrane</keyword>
<evidence type="ECO:0000256" key="2">
    <source>
        <dbReference type="SAM" id="Phobius"/>
    </source>
</evidence>
<organism evidence="3 4">
    <name type="scientific">Burkholderia gladioli</name>
    <name type="common">Pseudomonas marginata</name>
    <name type="synonym">Phytomonas marginata</name>
    <dbReference type="NCBI Taxonomy" id="28095"/>
    <lineage>
        <taxon>Bacteria</taxon>
        <taxon>Pseudomonadati</taxon>
        <taxon>Pseudomonadota</taxon>
        <taxon>Betaproteobacteria</taxon>
        <taxon>Burkholderiales</taxon>
        <taxon>Burkholderiaceae</taxon>
        <taxon>Burkholderia</taxon>
    </lineage>
</organism>